<evidence type="ECO:0000256" key="9">
    <source>
        <dbReference type="ARBA" id="ARBA00049534"/>
    </source>
</evidence>
<dbReference type="HAMAP" id="MF_00278">
    <property type="entry name" value="HisH"/>
    <property type="match status" value="1"/>
</dbReference>
<reference evidence="11" key="1">
    <citation type="submission" date="2019-08" db="EMBL/GenBank/DDBJ databases">
        <authorList>
            <person name="Kucharzyk K."/>
            <person name="Murdoch R.W."/>
            <person name="Higgins S."/>
            <person name="Loffler F."/>
        </authorList>
    </citation>
    <scope>NUCLEOTIDE SEQUENCE</scope>
</reference>
<dbReference type="CDD" id="cd01748">
    <property type="entry name" value="GATase1_IGP_Synthase"/>
    <property type="match status" value="1"/>
</dbReference>
<dbReference type="GO" id="GO:0016829">
    <property type="term" value="F:lyase activity"/>
    <property type="evidence" value="ECO:0007669"/>
    <property type="project" value="UniProtKB-KW"/>
</dbReference>
<dbReference type="PANTHER" id="PTHR42701:SF1">
    <property type="entry name" value="IMIDAZOLE GLYCEROL PHOSPHATE SYNTHASE SUBUNIT HISH"/>
    <property type="match status" value="1"/>
</dbReference>
<keyword evidence="11" id="KW-0808">Transferase</keyword>
<keyword evidence="5" id="KW-0315">Glutamine amidotransferase</keyword>
<feature type="domain" description="Glutamine amidotransferase" evidence="10">
    <location>
        <begin position="7"/>
        <end position="207"/>
    </location>
</feature>
<dbReference type="Pfam" id="PF00117">
    <property type="entry name" value="GATase"/>
    <property type="match status" value="1"/>
</dbReference>
<dbReference type="InterPro" id="IPR017926">
    <property type="entry name" value="GATASE"/>
</dbReference>
<dbReference type="GO" id="GO:0000105">
    <property type="term" value="P:L-histidine biosynthetic process"/>
    <property type="evidence" value="ECO:0007669"/>
    <property type="project" value="UniProtKB-UniPathway"/>
</dbReference>
<name>A0A644Y1B7_9ZZZZ</name>
<protein>
    <submittedName>
        <fullName evidence="11">Imidazole glycerol phosphate synthase subunit HisH</fullName>
        <ecNumber evidence="11">2.4.2.-</ecNumber>
    </submittedName>
</protein>
<dbReference type="PIRSF" id="PIRSF000495">
    <property type="entry name" value="Amidotransf_hisH"/>
    <property type="match status" value="1"/>
</dbReference>
<comment type="subunit">
    <text evidence="2">Heterodimer of HisH and HisF.</text>
</comment>
<evidence type="ECO:0000256" key="8">
    <source>
        <dbReference type="ARBA" id="ARBA00047838"/>
    </source>
</evidence>
<dbReference type="GO" id="GO:0004359">
    <property type="term" value="F:glutaminase activity"/>
    <property type="evidence" value="ECO:0007669"/>
    <property type="project" value="UniProtKB-EC"/>
</dbReference>
<comment type="catalytic activity">
    <reaction evidence="8">
        <text>5-[(5-phospho-1-deoxy-D-ribulos-1-ylimino)methylamino]-1-(5-phospho-beta-D-ribosyl)imidazole-4-carboxamide + L-glutamine = D-erythro-1-(imidazol-4-yl)glycerol 3-phosphate + 5-amino-1-(5-phospho-beta-D-ribosyl)imidazole-4-carboxamide + L-glutamate + H(+)</text>
        <dbReference type="Rhea" id="RHEA:24793"/>
        <dbReference type="ChEBI" id="CHEBI:15378"/>
        <dbReference type="ChEBI" id="CHEBI:29985"/>
        <dbReference type="ChEBI" id="CHEBI:58278"/>
        <dbReference type="ChEBI" id="CHEBI:58359"/>
        <dbReference type="ChEBI" id="CHEBI:58475"/>
        <dbReference type="ChEBI" id="CHEBI:58525"/>
        <dbReference type="EC" id="4.3.2.10"/>
    </reaction>
</comment>
<evidence type="ECO:0000259" key="10">
    <source>
        <dbReference type="Pfam" id="PF00117"/>
    </source>
</evidence>
<evidence type="ECO:0000256" key="1">
    <source>
        <dbReference type="ARBA" id="ARBA00005091"/>
    </source>
</evidence>
<evidence type="ECO:0000256" key="6">
    <source>
        <dbReference type="ARBA" id="ARBA00023102"/>
    </source>
</evidence>
<sequence>MRGKRVVVVDYGMGNMLSVLNAFRYLGCEVEVTDDPLTITTSSCLVLPGVGSFRKAMERIRLKHLDKALLEGVLERGTYLLGICLGMQLLFDFGTEEGGAEGLGLLRGIVERFPEEEMKGLKIPHVGFNTVSMSRREGLFEEIPEDAGFYFVHSYRVTQRRKDDCNEAICVYGAPFLAAVQRGNICGAQFHPEKSQSNGLLLLRNFLRMSDHC</sequence>
<proteinExistence type="inferred from homology"/>
<accession>A0A644Y1B7</accession>
<dbReference type="PANTHER" id="PTHR42701">
    <property type="entry name" value="IMIDAZOLE GLYCEROL PHOSPHATE SYNTHASE SUBUNIT HISH"/>
    <property type="match status" value="1"/>
</dbReference>
<evidence type="ECO:0000313" key="11">
    <source>
        <dbReference type="EMBL" id="MPM22296.1"/>
    </source>
</evidence>
<evidence type="ECO:0000256" key="7">
    <source>
        <dbReference type="ARBA" id="ARBA00023239"/>
    </source>
</evidence>
<keyword evidence="7" id="KW-0456">Lyase</keyword>
<dbReference type="UniPathway" id="UPA00031">
    <property type="reaction ID" value="UER00010"/>
</dbReference>
<comment type="catalytic activity">
    <reaction evidence="9">
        <text>L-glutamine + H2O = L-glutamate + NH4(+)</text>
        <dbReference type="Rhea" id="RHEA:15889"/>
        <dbReference type="ChEBI" id="CHEBI:15377"/>
        <dbReference type="ChEBI" id="CHEBI:28938"/>
        <dbReference type="ChEBI" id="CHEBI:29985"/>
        <dbReference type="ChEBI" id="CHEBI:58359"/>
        <dbReference type="EC" id="3.5.1.2"/>
    </reaction>
</comment>
<dbReference type="AlphaFoldDB" id="A0A644Y1B7"/>
<dbReference type="SUPFAM" id="SSF52317">
    <property type="entry name" value="Class I glutamine amidotransferase-like"/>
    <property type="match status" value="1"/>
</dbReference>
<comment type="pathway">
    <text evidence="1">Amino-acid biosynthesis; L-histidine biosynthesis; L-histidine from 5-phospho-alpha-D-ribose 1-diphosphate: step 5/9.</text>
</comment>
<dbReference type="Gene3D" id="3.40.50.880">
    <property type="match status" value="1"/>
</dbReference>
<dbReference type="GO" id="GO:0000107">
    <property type="term" value="F:imidazoleglycerol-phosphate synthase activity"/>
    <property type="evidence" value="ECO:0007669"/>
    <property type="project" value="RHEA"/>
</dbReference>
<keyword evidence="11" id="KW-0328">Glycosyltransferase</keyword>
<comment type="caution">
    <text evidence="11">The sequence shown here is derived from an EMBL/GenBank/DDBJ whole genome shotgun (WGS) entry which is preliminary data.</text>
</comment>
<organism evidence="11">
    <name type="scientific">bioreactor metagenome</name>
    <dbReference type="NCBI Taxonomy" id="1076179"/>
    <lineage>
        <taxon>unclassified sequences</taxon>
        <taxon>metagenomes</taxon>
        <taxon>ecological metagenomes</taxon>
    </lineage>
</organism>
<evidence type="ECO:0000256" key="2">
    <source>
        <dbReference type="ARBA" id="ARBA00011152"/>
    </source>
</evidence>
<keyword evidence="6" id="KW-0368">Histidine biosynthesis</keyword>
<keyword evidence="3" id="KW-0028">Amino-acid biosynthesis</keyword>
<evidence type="ECO:0000256" key="3">
    <source>
        <dbReference type="ARBA" id="ARBA00022605"/>
    </source>
</evidence>
<gene>
    <name evidence="11" type="primary">hisH_22</name>
    <name evidence="11" type="ORF">SDC9_68747</name>
</gene>
<dbReference type="EC" id="2.4.2.-" evidence="11"/>
<dbReference type="PROSITE" id="PS51273">
    <property type="entry name" value="GATASE_TYPE_1"/>
    <property type="match status" value="1"/>
</dbReference>
<evidence type="ECO:0000256" key="5">
    <source>
        <dbReference type="ARBA" id="ARBA00022962"/>
    </source>
</evidence>
<dbReference type="InterPro" id="IPR029062">
    <property type="entry name" value="Class_I_gatase-like"/>
</dbReference>
<keyword evidence="4" id="KW-0378">Hydrolase</keyword>
<dbReference type="EMBL" id="VSSQ01003776">
    <property type="protein sequence ID" value="MPM22296.1"/>
    <property type="molecule type" value="Genomic_DNA"/>
</dbReference>
<evidence type="ECO:0000256" key="4">
    <source>
        <dbReference type="ARBA" id="ARBA00022801"/>
    </source>
</evidence>
<dbReference type="InterPro" id="IPR010139">
    <property type="entry name" value="Imidazole-glycPsynth_HisH"/>
</dbReference>
<dbReference type="NCBIfam" id="TIGR01855">
    <property type="entry name" value="IMP_synth_hisH"/>
    <property type="match status" value="1"/>
</dbReference>